<keyword evidence="1" id="KW-0812">Transmembrane</keyword>
<feature type="transmembrane region" description="Helical" evidence="1">
    <location>
        <begin position="125"/>
        <end position="145"/>
    </location>
</feature>
<protein>
    <recommendedName>
        <fullName evidence="2">Potassium channel domain-containing protein</fullName>
    </recommendedName>
</protein>
<feature type="transmembrane region" description="Helical" evidence="1">
    <location>
        <begin position="12"/>
        <end position="33"/>
    </location>
</feature>
<proteinExistence type="predicted"/>
<dbReference type="AlphaFoldDB" id="A0A919FB90"/>
<evidence type="ECO:0000256" key="1">
    <source>
        <dbReference type="SAM" id="Phobius"/>
    </source>
</evidence>
<gene>
    <name evidence="3" type="ORF">GCM10009090_33180</name>
</gene>
<keyword evidence="1" id="KW-1133">Transmembrane helix</keyword>
<accession>A0A919FB90</accession>
<dbReference type="InterPro" id="IPR013099">
    <property type="entry name" value="K_chnl_dom"/>
</dbReference>
<feature type="transmembrane region" description="Helical" evidence="1">
    <location>
        <begin position="67"/>
        <end position="87"/>
    </location>
</feature>
<dbReference type="Proteomes" id="UP000623958">
    <property type="component" value="Unassembled WGS sequence"/>
</dbReference>
<feature type="transmembrane region" description="Helical" evidence="1">
    <location>
        <begin position="93"/>
        <end position="113"/>
    </location>
</feature>
<feature type="domain" description="Potassium channel" evidence="2">
    <location>
        <begin position="138"/>
        <end position="215"/>
    </location>
</feature>
<evidence type="ECO:0000313" key="4">
    <source>
        <dbReference type="Proteomes" id="UP000623958"/>
    </source>
</evidence>
<sequence>MNRSLRQGLVTLRRHPAGILLAVQLLGLLLYPLMEDTSLGRALFGAFGMLVLALVIWVVDRGSASDWVAWALAVPSVVLSLLANFMHVWPLQAFAQVLEALLYFYAAAGLMFYMLGDHDVTMDELLAAGATFTLLAWGFAFAFSACQALAPGSFSGAVDPTHARSWLELLFLSFSLMSGVGLSDIMPVTPAARALTMLAMFAGVMYIAVVVSRLIALTGVRQRER</sequence>
<dbReference type="Gene3D" id="1.10.287.70">
    <property type="match status" value="1"/>
</dbReference>
<comment type="caution">
    <text evidence="3">The sequence shown here is derived from an EMBL/GenBank/DDBJ whole genome shotgun (WGS) entry which is preliminary data.</text>
</comment>
<evidence type="ECO:0000313" key="3">
    <source>
        <dbReference type="EMBL" id="GHH59263.1"/>
    </source>
</evidence>
<feature type="transmembrane region" description="Helical" evidence="1">
    <location>
        <begin position="39"/>
        <end position="60"/>
    </location>
</feature>
<name>A0A919FB90_9XANT</name>
<evidence type="ECO:0000259" key="2">
    <source>
        <dbReference type="Pfam" id="PF07885"/>
    </source>
</evidence>
<dbReference type="SUPFAM" id="SSF81324">
    <property type="entry name" value="Voltage-gated potassium channels"/>
    <property type="match status" value="1"/>
</dbReference>
<dbReference type="Pfam" id="PF07885">
    <property type="entry name" value="Ion_trans_2"/>
    <property type="match status" value="1"/>
</dbReference>
<reference evidence="3" key="1">
    <citation type="journal article" date="2014" name="Int. J. Syst. Evol. Microbiol.">
        <title>Complete genome sequence of Corynebacterium casei LMG S-19264T (=DSM 44701T), isolated from a smear-ripened cheese.</title>
        <authorList>
            <consortium name="US DOE Joint Genome Institute (JGI-PGF)"/>
            <person name="Walter F."/>
            <person name="Albersmeier A."/>
            <person name="Kalinowski J."/>
            <person name="Ruckert C."/>
        </authorList>
    </citation>
    <scope>NUCLEOTIDE SEQUENCE</scope>
    <source>
        <strain evidence="3">JCM 13306</strain>
    </source>
</reference>
<organism evidence="3 4">
    <name type="scientific">Xanthomonas boreopolis</name>
    <dbReference type="NCBI Taxonomy" id="86183"/>
    <lineage>
        <taxon>Bacteria</taxon>
        <taxon>Pseudomonadati</taxon>
        <taxon>Pseudomonadota</taxon>
        <taxon>Gammaproteobacteria</taxon>
        <taxon>Lysobacterales</taxon>
        <taxon>Lysobacteraceae</taxon>
        <taxon>Xanthomonas</taxon>
    </lineage>
</organism>
<reference evidence="3" key="2">
    <citation type="submission" date="2020-09" db="EMBL/GenBank/DDBJ databases">
        <authorList>
            <person name="Sun Q."/>
            <person name="Ohkuma M."/>
        </authorList>
    </citation>
    <scope>NUCLEOTIDE SEQUENCE</scope>
    <source>
        <strain evidence="3">JCM 13306</strain>
    </source>
</reference>
<dbReference type="EMBL" id="BNBA01000036">
    <property type="protein sequence ID" value="GHH59263.1"/>
    <property type="molecule type" value="Genomic_DNA"/>
</dbReference>
<feature type="transmembrane region" description="Helical" evidence="1">
    <location>
        <begin position="194"/>
        <end position="216"/>
    </location>
</feature>
<keyword evidence="4" id="KW-1185">Reference proteome</keyword>
<dbReference type="RefSeq" id="WP_434029896.1">
    <property type="nucleotide sequence ID" value="NZ_BNBA01000036.1"/>
</dbReference>
<keyword evidence="1" id="KW-0472">Membrane</keyword>